<comment type="caution">
    <text evidence="2">The sequence shown here is derived from an EMBL/GenBank/DDBJ whole genome shotgun (WGS) entry which is preliminary data.</text>
</comment>
<protein>
    <submittedName>
        <fullName evidence="2">Uncharacterized protein</fullName>
    </submittedName>
</protein>
<gene>
    <name evidence="2" type="ORF">GDO78_019438</name>
</gene>
<name>A0A8J6E901_ELECQ</name>
<sequence>MAAAKGNVQRVKELLERGTNPNVTKCHQLSRKNSNPESRIQYGCSLQRNPSLCPALALGNDVGSTTFLQWHCQKSLGVYIYGHVGYPQYWNEPQPGILA</sequence>
<feature type="compositionally biased region" description="Polar residues" evidence="1">
    <location>
        <begin position="19"/>
        <end position="37"/>
    </location>
</feature>
<organism evidence="2 3">
    <name type="scientific">Eleutherodactylus coqui</name>
    <name type="common">Puerto Rican coqui</name>
    <dbReference type="NCBI Taxonomy" id="57060"/>
    <lineage>
        <taxon>Eukaryota</taxon>
        <taxon>Metazoa</taxon>
        <taxon>Chordata</taxon>
        <taxon>Craniata</taxon>
        <taxon>Vertebrata</taxon>
        <taxon>Euteleostomi</taxon>
        <taxon>Amphibia</taxon>
        <taxon>Batrachia</taxon>
        <taxon>Anura</taxon>
        <taxon>Neobatrachia</taxon>
        <taxon>Hyloidea</taxon>
        <taxon>Eleutherodactylidae</taxon>
        <taxon>Eleutherodactylinae</taxon>
        <taxon>Eleutherodactylus</taxon>
        <taxon>Eleutherodactylus</taxon>
    </lineage>
</organism>
<dbReference type="EMBL" id="WNTK01003942">
    <property type="protein sequence ID" value="KAG9464754.1"/>
    <property type="molecule type" value="Genomic_DNA"/>
</dbReference>
<accession>A0A8J6E901</accession>
<evidence type="ECO:0000313" key="2">
    <source>
        <dbReference type="EMBL" id="KAG9464754.1"/>
    </source>
</evidence>
<reference evidence="2" key="1">
    <citation type="thesis" date="2020" institute="ProQuest LLC" country="789 East Eisenhower Parkway, Ann Arbor, MI, USA">
        <title>Comparative Genomics and Chromosome Evolution.</title>
        <authorList>
            <person name="Mudd A.B."/>
        </authorList>
    </citation>
    <scope>NUCLEOTIDE SEQUENCE</scope>
    <source>
        <strain evidence="2">HN-11 Male</strain>
        <tissue evidence="2">Kidney and liver</tissue>
    </source>
</reference>
<feature type="region of interest" description="Disordered" evidence="1">
    <location>
        <begin position="1"/>
        <end position="37"/>
    </location>
</feature>
<dbReference type="Proteomes" id="UP000770717">
    <property type="component" value="Unassembled WGS sequence"/>
</dbReference>
<evidence type="ECO:0000313" key="3">
    <source>
        <dbReference type="Proteomes" id="UP000770717"/>
    </source>
</evidence>
<dbReference type="AlphaFoldDB" id="A0A8J6E901"/>
<keyword evidence="3" id="KW-1185">Reference proteome</keyword>
<proteinExistence type="predicted"/>
<evidence type="ECO:0000256" key="1">
    <source>
        <dbReference type="SAM" id="MobiDB-lite"/>
    </source>
</evidence>